<dbReference type="GO" id="GO:0003677">
    <property type="term" value="F:DNA binding"/>
    <property type="evidence" value="ECO:0007669"/>
    <property type="project" value="InterPro"/>
</dbReference>
<dbReference type="InterPro" id="IPR041657">
    <property type="entry name" value="HTH_17"/>
</dbReference>
<sequence length="65" mass="7688">MSENNTASSRRLLTQTELAEYLQVPVRTIEDWRTRDYGPKFLRVGRRVRYRESDVDAWLDAQEAA</sequence>
<dbReference type="Proteomes" id="UP000573729">
    <property type="component" value="Unassembled WGS sequence"/>
</dbReference>
<gene>
    <name evidence="2" type="ORF">BKA24_002136</name>
</gene>
<evidence type="ECO:0000259" key="1">
    <source>
        <dbReference type="Pfam" id="PF12728"/>
    </source>
</evidence>
<dbReference type="Pfam" id="PF12728">
    <property type="entry name" value="HTH_17"/>
    <property type="match status" value="1"/>
</dbReference>
<organism evidence="2 3">
    <name type="scientific">Microbacterium marinum</name>
    <dbReference type="NCBI Taxonomy" id="421115"/>
    <lineage>
        <taxon>Bacteria</taxon>
        <taxon>Bacillati</taxon>
        <taxon>Actinomycetota</taxon>
        <taxon>Actinomycetes</taxon>
        <taxon>Micrococcales</taxon>
        <taxon>Microbacteriaceae</taxon>
        <taxon>Microbacterium</taxon>
    </lineage>
</organism>
<dbReference type="AlphaFoldDB" id="A0A7W7BRC7"/>
<name>A0A7W7BRC7_9MICO</name>
<proteinExistence type="predicted"/>
<reference evidence="2 3" key="1">
    <citation type="submission" date="2020-08" db="EMBL/GenBank/DDBJ databases">
        <title>Sequencing the genomes of 1000 actinobacteria strains.</title>
        <authorList>
            <person name="Klenk H.-P."/>
        </authorList>
    </citation>
    <scope>NUCLEOTIDE SEQUENCE [LARGE SCALE GENOMIC DNA]</scope>
    <source>
        <strain evidence="2 3">DSM 24947</strain>
    </source>
</reference>
<dbReference type="EMBL" id="JACHMD010000001">
    <property type="protein sequence ID" value="MBB4667427.1"/>
    <property type="molecule type" value="Genomic_DNA"/>
</dbReference>
<dbReference type="NCBIfam" id="TIGR01764">
    <property type="entry name" value="excise"/>
    <property type="match status" value="1"/>
</dbReference>
<keyword evidence="3" id="KW-1185">Reference proteome</keyword>
<dbReference type="RefSeq" id="WP_184217878.1">
    <property type="nucleotide sequence ID" value="NZ_JACHMD010000001.1"/>
</dbReference>
<feature type="domain" description="Helix-turn-helix" evidence="1">
    <location>
        <begin position="12"/>
        <end position="62"/>
    </location>
</feature>
<protein>
    <submittedName>
        <fullName evidence="2">Excisionase family DNA binding protein</fullName>
    </submittedName>
</protein>
<comment type="caution">
    <text evidence="2">The sequence shown here is derived from an EMBL/GenBank/DDBJ whole genome shotgun (WGS) entry which is preliminary data.</text>
</comment>
<dbReference type="InterPro" id="IPR036388">
    <property type="entry name" value="WH-like_DNA-bd_sf"/>
</dbReference>
<evidence type="ECO:0000313" key="3">
    <source>
        <dbReference type="Proteomes" id="UP000573729"/>
    </source>
</evidence>
<evidence type="ECO:0000313" key="2">
    <source>
        <dbReference type="EMBL" id="MBB4667427.1"/>
    </source>
</evidence>
<accession>A0A7W7BRC7</accession>
<dbReference type="SUPFAM" id="SSF46955">
    <property type="entry name" value="Putative DNA-binding domain"/>
    <property type="match status" value="1"/>
</dbReference>
<dbReference type="InterPro" id="IPR009061">
    <property type="entry name" value="DNA-bd_dom_put_sf"/>
</dbReference>
<dbReference type="Gene3D" id="1.10.10.10">
    <property type="entry name" value="Winged helix-like DNA-binding domain superfamily/Winged helix DNA-binding domain"/>
    <property type="match status" value="1"/>
</dbReference>
<dbReference type="InterPro" id="IPR010093">
    <property type="entry name" value="SinI_DNA-bd"/>
</dbReference>